<feature type="compositionally biased region" description="Polar residues" evidence="1">
    <location>
        <begin position="1"/>
        <end position="10"/>
    </location>
</feature>
<sequence length="81" mass="8846">MTRISPRQGSTPPPPSEESGALAPTQPRRHTSATAGESGALAPTRPKPHPEHRTTTCESSVDQISKPWKRRRVPPDEWSPS</sequence>
<organism evidence="2 3">
    <name type="scientific">Linum trigynum</name>
    <dbReference type="NCBI Taxonomy" id="586398"/>
    <lineage>
        <taxon>Eukaryota</taxon>
        <taxon>Viridiplantae</taxon>
        <taxon>Streptophyta</taxon>
        <taxon>Embryophyta</taxon>
        <taxon>Tracheophyta</taxon>
        <taxon>Spermatophyta</taxon>
        <taxon>Magnoliopsida</taxon>
        <taxon>eudicotyledons</taxon>
        <taxon>Gunneridae</taxon>
        <taxon>Pentapetalae</taxon>
        <taxon>rosids</taxon>
        <taxon>fabids</taxon>
        <taxon>Malpighiales</taxon>
        <taxon>Linaceae</taxon>
        <taxon>Linum</taxon>
    </lineage>
</organism>
<evidence type="ECO:0000256" key="1">
    <source>
        <dbReference type="SAM" id="MobiDB-lite"/>
    </source>
</evidence>
<gene>
    <name evidence="2" type="ORF">LTRI10_LOCUS6492</name>
</gene>
<protein>
    <submittedName>
        <fullName evidence="2">Uncharacterized protein</fullName>
    </submittedName>
</protein>
<keyword evidence="3" id="KW-1185">Reference proteome</keyword>
<dbReference type="Proteomes" id="UP001497516">
    <property type="component" value="Chromosome 10"/>
</dbReference>
<evidence type="ECO:0000313" key="2">
    <source>
        <dbReference type="EMBL" id="CAL1358972.1"/>
    </source>
</evidence>
<evidence type="ECO:0000313" key="3">
    <source>
        <dbReference type="Proteomes" id="UP001497516"/>
    </source>
</evidence>
<dbReference type="EMBL" id="OZ034814">
    <property type="protein sequence ID" value="CAL1358972.1"/>
    <property type="molecule type" value="Genomic_DNA"/>
</dbReference>
<accession>A0AAV2CRD4</accession>
<dbReference type="AlphaFoldDB" id="A0AAV2CRD4"/>
<proteinExistence type="predicted"/>
<reference evidence="2 3" key="1">
    <citation type="submission" date="2024-04" db="EMBL/GenBank/DDBJ databases">
        <authorList>
            <person name="Fracassetti M."/>
        </authorList>
    </citation>
    <scope>NUCLEOTIDE SEQUENCE [LARGE SCALE GENOMIC DNA]</scope>
</reference>
<name>A0AAV2CRD4_9ROSI</name>
<feature type="region of interest" description="Disordered" evidence="1">
    <location>
        <begin position="1"/>
        <end position="81"/>
    </location>
</feature>